<dbReference type="PANTHER" id="PTHR34704">
    <property type="entry name" value="ATPASE"/>
    <property type="match status" value="1"/>
</dbReference>
<dbReference type="InterPro" id="IPR027417">
    <property type="entry name" value="P-loop_NTPase"/>
</dbReference>
<reference evidence="1 2" key="1">
    <citation type="submission" date="2021-05" db="EMBL/GenBank/DDBJ databases">
        <title>Ecology and evolution of chlamydial symbionts of arthropods.</title>
        <authorList>
            <person name="Halter T."/>
            <person name="Sixt B.S."/>
            <person name="Toenshoff E.R."/>
            <person name="Koestlbacher S."/>
            <person name="Schulz F."/>
            <person name="Kostanjsek R."/>
            <person name="Collingro A."/>
            <person name="Hendrickx F."/>
            <person name="Horn M."/>
        </authorList>
    </citation>
    <scope>NUCLEOTIDE SEQUENCE [LARGE SCALE GENOMIC DNA]</scope>
    <source>
        <strain evidence="1 2">15C</strain>
    </source>
</reference>
<keyword evidence="2" id="KW-1185">Reference proteome</keyword>
<evidence type="ECO:0000313" key="1">
    <source>
        <dbReference type="EMBL" id="QZA58199.1"/>
    </source>
</evidence>
<dbReference type="EMBL" id="CP075585">
    <property type="protein sequence ID" value="QZA58199.1"/>
    <property type="molecule type" value="Genomic_DNA"/>
</dbReference>
<organism evidence="1 2">
    <name type="scientific">Candidatus Rhabdochlamydia porcellionis</name>
    <dbReference type="NCBI Taxonomy" id="225148"/>
    <lineage>
        <taxon>Bacteria</taxon>
        <taxon>Pseudomonadati</taxon>
        <taxon>Chlamydiota</taxon>
        <taxon>Chlamydiia</taxon>
        <taxon>Parachlamydiales</taxon>
        <taxon>Candidatus Rhabdochlamydiaceae</taxon>
        <taxon>Candidatus Rhabdochlamydia</taxon>
    </lineage>
</organism>
<dbReference type="SUPFAM" id="SSF52540">
    <property type="entry name" value="P-loop containing nucleoside triphosphate hydrolases"/>
    <property type="match status" value="1"/>
</dbReference>
<name>A0ABX8YY40_9BACT</name>
<evidence type="ECO:0008006" key="3">
    <source>
        <dbReference type="Google" id="ProtNLM"/>
    </source>
</evidence>
<dbReference type="PANTHER" id="PTHR34704:SF1">
    <property type="entry name" value="ATPASE"/>
    <property type="match status" value="1"/>
</dbReference>
<accession>A0ABX8YY40</accession>
<protein>
    <recommendedName>
        <fullName evidence="3">ATPase</fullName>
    </recommendedName>
</protein>
<dbReference type="RefSeq" id="WP_246587564.1">
    <property type="nucleotide sequence ID" value="NZ_CP075585.1"/>
</dbReference>
<evidence type="ECO:0000313" key="2">
    <source>
        <dbReference type="Proteomes" id="UP000822862"/>
    </source>
</evidence>
<sequence length="371" mass="42920">MIVLDEISWMGGKDPNFLGKLKTVWDMYFSKNSQLILALCGSISSWIEENILSSTGFVGRIAIDLVIEELPLNVCNAFWHPKDKRITAHEKFKLLSVTGGIPLYLERMKPELPMEQNIRDLCFTRGGLLVREFDEIFSDLFSRKNASHKEIISCLANGSKDLSQICKELKRRVGGAYSNHLDDLVKAGFVQRDFTWNLTSRQESKLSLYRLSDNYLRFYLKYIAPNRSKIEKEAFSHVALNRLLGWESIMGLQFENLVVHNRKMIWNLLQLSPEEVIMDGPFFQNATLKQSGCQIDYMIQTRFSLYLCEVKFSKNKVGPKIIKEMEEKRKFLKVPKFCSVRPILIHVNGVQDSVLHKEYFDKVLDFGLLLT</sequence>
<gene>
    <name evidence="1" type="ORF">RHAB15C_0000069</name>
</gene>
<proteinExistence type="predicted"/>
<dbReference type="Proteomes" id="UP000822862">
    <property type="component" value="Chromosome"/>
</dbReference>